<dbReference type="InterPro" id="IPR041255">
    <property type="entry name" value="LpxI_N"/>
</dbReference>
<proteinExistence type="predicted"/>
<sequence>MKPISHQNAVLDQAAYEHAIRDDMAASAGNVSFMDASVDDVVSNDIDVTLAAGEPVGLVAGWGRFPISVAHRIREGGNPVVCVAISGHAGPEIEAACDHVLWSGVGRFGRHLRFFKKQNVTKVTMAGKLFKSDLLYGGSLWLRHFPDLTCLRTFGPLLMGRGRDARDDRLLSAVIDTYHRNRIEICSATRLAPELLVKEGLLTRKSLSTSAMRDAEFGWSIAKTMGGLDIGQAVAIKDGTVIAVEAIEGTDACIRRSGELCRRGGWTLVKVSKPNQDMRFDVPTIGTQTIQNVADAGGVAIAIEADRTILLDQEETIALADRLGIALIAFKRTKSASVAA</sequence>
<dbReference type="Gene3D" id="3.40.140.80">
    <property type="match status" value="1"/>
</dbReference>
<feature type="domain" description="LpxI C-terminal" evidence="1">
    <location>
        <begin position="198"/>
        <end position="328"/>
    </location>
</feature>
<dbReference type="Gene3D" id="3.40.50.20">
    <property type="match status" value="1"/>
</dbReference>
<dbReference type="EMBL" id="JACHXU010000013">
    <property type="protein sequence ID" value="MBB3208011.1"/>
    <property type="molecule type" value="Genomic_DNA"/>
</dbReference>
<dbReference type="Pfam" id="PF06230">
    <property type="entry name" value="LpxI_C"/>
    <property type="match status" value="1"/>
</dbReference>
<protein>
    <recommendedName>
        <fullName evidence="5">DUF1009 domain-containing protein</fullName>
    </recommendedName>
</protein>
<organism evidence="3 4">
    <name type="scientific">Aporhodopirellula rubra</name>
    <dbReference type="NCBI Taxonomy" id="980271"/>
    <lineage>
        <taxon>Bacteria</taxon>
        <taxon>Pseudomonadati</taxon>
        <taxon>Planctomycetota</taxon>
        <taxon>Planctomycetia</taxon>
        <taxon>Pirellulales</taxon>
        <taxon>Pirellulaceae</taxon>
        <taxon>Aporhodopirellula</taxon>
    </lineage>
</organism>
<dbReference type="PANTHER" id="PTHR39962">
    <property type="entry name" value="BLL4848 PROTEIN"/>
    <property type="match status" value="1"/>
</dbReference>
<evidence type="ECO:0000259" key="1">
    <source>
        <dbReference type="Pfam" id="PF06230"/>
    </source>
</evidence>
<keyword evidence="4" id="KW-1185">Reference proteome</keyword>
<dbReference type="Proteomes" id="UP000536179">
    <property type="component" value="Unassembled WGS sequence"/>
</dbReference>
<reference evidence="3 4" key="1">
    <citation type="submission" date="2020-08" db="EMBL/GenBank/DDBJ databases">
        <title>Genomic Encyclopedia of Type Strains, Phase III (KMG-III): the genomes of soil and plant-associated and newly described type strains.</title>
        <authorList>
            <person name="Whitman W."/>
        </authorList>
    </citation>
    <scope>NUCLEOTIDE SEQUENCE [LARGE SCALE GENOMIC DNA]</scope>
    <source>
        <strain evidence="3 4">CECT 8075</strain>
    </source>
</reference>
<evidence type="ECO:0000313" key="3">
    <source>
        <dbReference type="EMBL" id="MBB3208011.1"/>
    </source>
</evidence>
<comment type="caution">
    <text evidence="3">The sequence shown here is derived from an EMBL/GenBank/DDBJ whole genome shotgun (WGS) entry which is preliminary data.</text>
</comment>
<gene>
    <name evidence="3" type="ORF">FHS27_003838</name>
</gene>
<evidence type="ECO:0000259" key="2">
    <source>
        <dbReference type="Pfam" id="PF17930"/>
    </source>
</evidence>
<name>A0A7W5H7I8_9BACT</name>
<dbReference type="PANTHER" id="PTHR39962:SF1">
    <property type="entry name" value="LPXI FAMILY PROTEIN"/>
    <property type="match status" value="1"/>
</dbReference>
<dbReference type="Pfam" id="PF17930">
    <property type="entry name" value="LpxI_N"/>
    <property type="match status" value="1"/>
</dbReference>
<evidence type="ECO:0008006" key="5">
    <source>
        <dbReference type="Google" id="ProtNLM"/>
    </source>
</evidence>
<dbReference type="InterPro" id="IPR043167">
    <property type="entry name" value="LpxI_C_sf"/>
</dbReference>
<dbReference type="InterPro" id="IPR053174">
    <property type="entry name" value="LpxI"/>
</dbReference>
<dbReference type="AlphaFoldDB" id="A0A7W5H7I8"/>
<accession>A0A7W5H7I8</accession>
<feature type="domain" description="LpxI N-terminal" evidence="2">
    <location>
        <begin position="56"/>
        <end position="195"/>
    </location>
</feature>
<evidence type="ECO:0000313" key="4">
    <source>
        <dbReference type="Proteomes" id="UP000536179"/>
    </source>
</evidence>
<dbReference type="InterPro" id="IPR010415">
    <property type="entry name" value="LpxI_C"/>
</dbReference>